<keyword evidence="4" id="KW-1185">Reference proteome</keyword>
<proteinExistence type="predicted"/>
<evidence type="ECO:0000256" key="1">
    <source>
        <dbReference type="SAM" id="MobiDB-lite"/>
    </source>
</evidence>
<evidence type="ECO:0000313" key="3">
    <source>
        <dbReference type="EMBL" id="MFH6770993.1"/>
    </source>
</evidence>
<dbReference type="RefSeq" id="WP_344739782.1">
    <property type="nucleotide sequence ID" value="NZ_BAABAY010000001.1"/>
</dbReference>
<feature type="domain" description="DUF4296" evidence="2">
    <location>
        <begin position="27"/>
        <end position="106"/>
    </location>
</feature>
<sequence length="177" mass="20528">MNLNRFVFFGCVLLFFGCYQFEAPDKPDNLIPEDKMIDILIDAKLIGISNSANKKVMRDSGINPDNYIFKKYNIDSLQFAQSNDYYAYYIDDYESIYTKINDSLNVLLKDLKDRQEEERKANSKRRRDSINAVRAKKDSINRAKKIKDSLANLKKKEVVKEQGLIPPVSDNSDQPQK</sequence>
<gene>
    <name evidence="3" type="ORF">V8G58_03520</name>
</gene>
<dbReference type="InterPro" id="IPR025381">
    <property type="entry name" value="DUF4296"/>
</dbReference>
<protein>
    <submittedName>
        <fullName evidence="3">DUF4296 domain-containing protein</fullName>
    </submittedName>
</protein>
<feature type="region of interest" description="Disordered" evidence="1">
    <location>
        <begin position="115"/>
        <end position="134"/>
    </location>
</feature>
<evidence type="ECO:0000259" key="2">
    <source>
        <dbReference type="Pfam" id="PF14129"/>
    </source>
</evidence>
<accession>A0ABW7MX81</accession>
<dbReference type="Proteomes" id="UP001610100">
    <property type="component" value="Unassembled WGS sequence"/>
</dbReference>
<dbReference type="EMBL" id="JBAWKB010000001">
    <property type="protein sequence ID" value="MFH6770993.1"/>
    <property type="molecule type" value="Genomic_DNA"/>
</dbReference>
<name>A0ABW7MX81_9FLAO</name>
<dbReference type="Pfam" id="PF14129">
    <property type="entry name" value="DUF4296"/>
    <property type="match status" value="1"/>
</dbReference>
<reference evidence="3 4" key="1">
    <citation type="submission" date="2024-02" db="EMBL/GenBank/DDBJ databases">
        <title>A Gaetbulibacter species isolated from tidal flats and genomic insights of their niches.</title>
        <authorList>
            <person name="Ye Y."/>
        </authorList>
    </citation>
    <scope>NUCLEOTIDE SEQUENCE [LARGE SCALE GENOMIC DNA]</scope>
    <source>
        <strain evidence="3 4">KYW382</strain>
    </source>
</reference>
<dbReference type="PROSITE" id="PS51257">
    <property type="entry name" value="PROKAR_LIPOPROTEIN"/>
    <property type="match status" value="1"/>
</dbReference>
<comment type="caution">
    <text evidence="3">The sequence shown here is derived from an EMBL/GenBank/DDBJ whole genome shotgun (WGS) entry which is preliminary data.</text>
</comment>
<organism evidence="3 4">
    <name type="scientific">Gaetbulibacter aestuarii</name>
    <dbReference type="NCBI Taxonomy" id="1502358"/>
    <lineage>
        <taxon>Bacteria</taxon>
        <taxon>Pseudomonadati</taxon>
        <taxon>Bacteroidota</taxon>
        <taxon>Flavobacteriia</taxon>
        <taxon>Flavobacteriales</taxon>
        <taxon>Flavobacteriaceae</taxon>
        <taxon>Gaetbulibacter</taxon>
    </lineage>
</organism>
<evidence type="ECO:0000313" key="4">
    <source>
        <dbReference type="Proteomes" id="UP001610100"/>
    </source>
</evidence>